<feature type="domain" description="DDE-1" evidence="1">
    <location>
        <begin position="65"/>
        <end position="154"/>
    </location>
</feature>
<name>A0AAE1B193_9GAST</name>
<dbReference type="AlphaFoldDB" id="A0AAE1B193"/>
<accession>A0AAE1B193</accession>
<dbReference type="EMBL" id="JAWDGP010000761">
    <property type="protein sequence ID" value="KAK3797479.1"/>
    <property type="molecule type" value="Genomic_DNA"/>
</dbReference>
<gene>
    <name evidence="2" type="ORF">RRG08_049310</name>
</gene>
<evidence type="ECO:0000259" key="1">
    <source>
        <dbReference type="Pfam" id="PF03184"/>
    </source>
</evidence>
<proteinExistence type="predicted"/>
<reference evidence="2" key="1">
    <citation type="journal article" date="2023" name="G3 (Bethesda)">
        <title>A reference genome for the long-term kleptoplast-retaining sea slug Elysia crispata morphotype clarki.</title>
        <authorList>
            <person name="Eastman K.E."/>
            <person name="Pendleton A.L."/>
            <person name="Shaikh M.A."/>
            <person name="Suttiyut T."/>
            <person name="Ogas R."/>
            <person name="Tomko P."/>
            <person name="Gavelis G."/>
            <person name="Widhalm J.R."/>
            <person name="Wisecaver J.H."/>
        </authorList>
    </citation>
    <scope>NUCLEOTIDE SEQUENCE</scope>
    <source>
        <strain evidence="2">ECLA1</strain>
    </source>
</reference>
<comment type="caution">
    <text evidence="2">The sequence shown here is derived from an EMBL/GenBank/DDBJ whole genome shotgun (WGS) entry which is preliminary data.</text>
</comment>
<organism evidence="2 3">
    <name type="scientific">Elysia crispata</name>
    <name type="common">lettuce slug</name>
    <dbReference type="NCBI Taxonomy" id="231223"/>
    <lineage>
        <taxon>Eukaryota</taxon>
        <taxon>Metazoa</taxon>
        <taxon>Spiralia</taxon>
        <taxon>Lophotrochozoa</taxon>
        <taxon>Mollusca</taxon>
        <taxon>Gastropoda</taxon>
        <taxon>Heterobranchia</taxon>
        <taxon>Euthyneura</taxon>
        <taxon>Panpulmonata</taxon>
        <taxon>Sacoglossa</taxon>
        <taxon>Placobranchoidea</taxon>
        <taxon>Plakobranchidae</taxon>
        <taxon>Elysia</taxon>
    </lineage>
</organism>
<dbReference type="GO" id="GO:0003676">
    <property type="term" value="F:nucleic acid binding"/>
    <property type="evidence" value="ECO:0007669"/>
    <property type="project" value="InterPro"/>
</dbReference>
<dbReference type="Pfam" id="PF03184">
    <property type="entry name" value="DDE_1"/>
    <property type="match status" value="1"/>
</dbReference>
<protein>
    <recommendedName>
        <fullName evidence="1">DDE-1 domain-containing protein</fullName>
    </recommendedName>
</protein>
<dbReference type="Proteomes" id="UP001283361">
    <property type="component" value="Unassembled WGS sequence"/>
</dbReference>
<evidence type="ECO:0000313" key="2">
    <source>
        <dbReference type="EMBL" id="KAK3797479.1"/>
    </source>
</evidence>
<dbReference type="InterPro" id="IPR004875">
    <property type="entry name" value="DDE_SF_endonuclease_dom"/>
</dbReference>
<keyword evidence="3" id="KW-1185">Reference proteome</keyword>
<sequence length="177" mass="20236">MMVSFVLNKYFDELESLLKRLGIEDKPQQIWNCDETSVQFSPSASKVISQKGIQNVVARCSPSKDSITILVTIKVSGGVMPPFCTVKGKTERSFQLFTTQDAPYGIIRTYQQNMWMNNEIRIQWFEKVFLQKCGDARPQVLILASHHSHEVLEMLELADKHPLYWPCNPIPLISCSL</sequence>
<evidence type="ECO:0000313" key="3">
    <source>
        <dbReference type="Proteomes" id="UP001283361"/>
    </source>
</evidence>